<protein>
    <submittedName>
        <fullName evidence="3">DUF1932 domain-containing protein</fullName>
    </submittedName>
</protein>
<dbReference type="Gene3D" id="3.40.50.720">
    <property type="entry name" value="NAD(P)-binding Rossmann-like Domain"/>
    <property type="match status" value="1"/>
</dbReference>
<dbReference type="SUPFAM" id="SSF51735">
    <property type="entry name" value="NAD(P)-binding Rossmann-fold domains"/>
    <property type="match status" value="1"/>
</dbReference>
<dbReference type="SUPFAM" id="SSF48179">
    <property type="entry name" value="6-phosphogluconate dehydrogenase C-terminal domain-like"/>
    <property type="match status" value="1"/>
</dbReference>
<dbReference type="Pfam" id="PF09130">
    <property type="entry name" value="DUF1932"/>
    <property type="match status" value="1"/>
</dbReference>
<evidence type="ECO:0000259" key="2">
    <source>
        <dbReference type="Pfam" id="PF09130"/>
    </source>
</evidence>
<feature type="domain" description="Phosphogluconate dehydrogenase NAD-binding putative C-terminal" evidence="2">
    <location>
        <begin position="186"/>
        <end position="254"/>
    </location>
</feature>
<dbReference type="Pfam" id="PF03807">
    <property type="entry name" value="F420_oxidored"/>
    <property type="match status" value="1"/>
</dbReference>
<dbReference type="InterPro" id="IPR015814">
    <property type="entry name" value="Pgluconate_DH_NAD-bd_C"/>
</dbReference>
<dbReference type="PANTHER" id="PTHR43580:SF2">
    <property type="entry name" value="CYTOKINE-LIKE NUCLEAR FACTOR N-PAC"/>
    <property type="match status" value="1"/>
</dbReference>
<accession>A0ABW5HJJ7</accession>
<dbReference type="EMBL" id="JBHUKS010000033">
    <property type="protein sequence ID" value="MFD2473493.1"/>
    <property type="molecule type" value="Genomic_DNA"/>
</dbReference>
<organism evidence="3 4">
    <name type="scientific">Amycolatopsis silviterrae</name>
    <dbReference type="NCBI Taxonomy" id="1656914"/>
    <lineage>
        <taxon>Bacteria</taxon>
        <taxon>Bacillati</taxon>
        <taxon>Actinomycetota</taxon>
        <taxon>Actinomycetes</taxon>
        <taxon>Pseudonocardiales</taxon>
        <taxon>Pseudonocardiaceae</taxon>
        <taxon>Amycolatopsis</taxon>
    </lineage>
</organism>
<proteinExistence type="predicted"/>
<sequence>MAASTVGLLHPGRMGSAIAAQLIAGGHQALWCPAGRSAGTARRAAETGLTAVETIPQLLERSAVVFSICPPAAAEEVAGHLGDYDGIFVEANAISPQRTIEIDARLRATVVDGSIIGPPPNEHSTARVYLSGPDDAVELVRGLLAGSSAEPVPLGERIGAASAVKMAYGSFQKTSRALAAVSHAIADDYGVGEQLLNEATALGSNALADLDGLPSAAARAWRWAPEMLEVAETARALGLPDALATGAAEVMSRWADDKDDFDLGLPATLRNLHRE</sequence>
<evidence type="ECO:0000259" key="1">
    <source>
        <dbReference type="Pfam" id="PF03807"/>
    </source>
</evidence>
<reference evidence="4" key="1">
    <citation type="journal article" date="2019" name="Int. J. Syst. Evol. Microbiol.">
        <title>The Global Catalogue of Microorganisms (GCM) 10K type strain sequencing project: providing services to taxonomists for standard genome sequencing and annotation.</title>
        <authorList>
            <consortium name="The Broad Institute Genomics Platform"/>
            <consortium name="The Broad Institute Genome Sequencing Center for Infectious Disease"/>
            <person name="Wu L."/>
            <person name="Ma J."/>
        </authorList>
    </citation>
    <scope>NUCLEOTIDE SEQUENCE [LARGE SCALE GENOMIC DNA]</scope>
    <source>
        <strain evidence="4">CGMCC 4.7641</strain>
    </source>
</reference>
<dbReference type="InterPro" id="IPR008927">
    <property type="entry name" value="6-PGluconate_DH-like_C_sf"/>
</dbReference>
<dbReference type="PANTHER" id="PTHR43580">
    <property type="entry name" value="OXIDOREDUCTASE GLYR1-RELATED"/>
    <property type="match status" value="1"/>
</dbReference>
<keyword evidence="4" id="KW-1185">Reference proteome</keyword>
<dbReference type="RefSeq" id="WP_378312014.1">
    <property type="nucleotide sequence ID" value="NZ_JBHUKS010000033.1"/>
</dbReference>
<dbReference type="Proteomes" id="UP001597483">
    <property type="component" value="Unassembled WGS sequence"/>
</dbReference>
<evidence type="ECO:0000313" key="3">
    <source>
        <dbReference type="EMBL" id="MFD2473493.1"/>
    </source>
</evidence>
<dbReference type="InterPro" id="IPR051265">
    <property type="entry name" value="HIBADH-related_NP60_sf"/>
</dbReference>
<comment type="caution">
    <text evidence="3">The sequence shown here is derived from an EMBL/GenBank/DDBJ whole genome shotgun (WGS) entry which is preliminary data.</text>
</comment>
<dbReference type="Gene3D" id="1.10.1040.10">
    <property type="entry name" value="N-(1-d-carboxylethyl)-l-norvaline Dehydrogenase, domain 2"/>
    <property type="match status" value="1"/>
</dbReference>
<evidence type="ECO:0000313" key="4">
    <source>
        <dbReference type="Proteomes" id="UP001597483"/>
    </source>
</evidence>
<feature type="domain" description="Pyrroline-5-carboxylate reductase catalytic N-terminal" evidence="1">
    <location>
        <begin position="6"/>
        <end position="81"/>
    </location>
</feature>
<gene>
    <name evidence="3" type="ORF">ACFSVL_39255</name>
</gene>
<name>A0ABW5HJJ7_9PSEU</name>
<dbReference type="InterPro" id="IPR028939">
    <property type="entry name" value="P5C_Rdtase_cat_N"/>
</dbReference>
<dbReference type="InterPro" id="IPR036291">
    <property type="entry name" value="NAD(P)-bd_dom_sf"/>
</dbReference>
<dbReference type="InterPro" id="IPR013328">
    <property type="entry name" value="6PGD_dom2"/>
</dbReference>